<protein>
    <submittedName>
        <fullName evidence="1">Uncharacterized protein</fullName>
    </submittedName>
</protein>
<sequence length="270" mass="30545">MGGHKTGGGGTHWRHTVRRHGLTAERPATPPPFRWITHLGMNDGMGLATCISAPRSRFHLVAQKDTPLRFNLYKTFDGRPLFFFLETETAFCHSLHTYVYFYISNCIRKTANLYVFHFLQALFHFPFCKSDLSDVDPSWLFDLEPLRCLSSRTPCVAEQQESLLHPTLRSGNGSTNCCHFGLGLAFPRVESGYFPKLVTQRTPNNYQESRSKSTAFLSSVLPDSVWKDSAVGGLQFPSPLPTFVSALQVVLRRGEEKKKRERENSILACL</sequence>
<reference evidence="1" key="1">
    <citation type="journal article" date="2023" name="Mol. Phylogenet. Evol.">
        <title>Genome-scale phylogeny and comparative genomics of the fungal order Sordariales.</title>
        <authorList>
            <person name="Hensen N."/>
            <person name="Bonometti L."/>
            <person name="Westerberg I."/>
            <person name="Brannstrom I.O."/>
            <person name="Guillou S."/>
            <person name="Cros-Aarteil S."/>
            <person name="Calhoun S."/>
            <person name="Haridas S."/>
            <person name="Kuo A."/>
            <person name="Mondo S."/>
            <person name="Pangilinan J."/>
            <person name="Riley R."/>
            <person name="LaButti K."/>
            <person name="Andreopoulos B."/>
            <person name="Lipzen A."/>
            <person name="Chen C."/>
            <person name="Yan M."/>
            <person name="Daum C."/>
            <person name="Ng V."/>
            <person name="Clum A."/>
            <person name="Steindorff A."/>
            <person name="Ohm R.A."/>
            <person name="Martin F."/>
            <person name="Silar P."/>
            <person name="Natvig D.O."/>
            <person name="Lalanne C."/>
            <person name="Gautier V."/>
            <person name="Ament-Velasquez S.L."/>
            <person name="Kruys A."/>
            <person name="Hutchinson M.I."/>
            <person name="Powell A.J."/>
            <person name="Barry K."/>
            <person name="Miller A.N."/>
            <person name="Grigoriev I.V."/>
            <person name="Debuchy R."/>
            <person name="Gladieux P."/>
            <person name="Hiltunen Thoren M."/>
            <person name="Johannesson H."/>
        </authorList>
    </citation>
    <scope>NUCLEOTIDE SEQUENCE</scope>
    <source>
        <strain evidence="1">CBS 990.96</strain>
    </source>
</reference>
<reference evidence="1" key="2">
    <citation type="submission" date="2023-05" db="EMBL/GenBank/DDBJ databases">
        <authorList>
            <consortium name="Lawrence Berkeley National Laboratory"/>
            <person name="Steindorff A."/>
            <person name="Hensen N."/>
            <person name="Bonometti L."/>
            <person name="Westerberg I."/>
            <person name="Brannstrom I.O."/>
            <person name="Guillou S."/>
            <person name="Cros-Aarteil S."/>
            <person name="Calhoun S."/>
            <person name="Haridas S."/>
            <person name="Kuo A."/>
            <person name="Mondo S."/>
            <person name="Pangilinan J."/>
            <person name="Riley R."/>
            <person name="Labutti K."/>
            <person name="Andreopoulos B."/>
            <person name="Lipzen A."/>
            <person name="Chen C."/>
            <person name="Yanf M."/>
            <person name="Daum C."/>
            <person name="Ng V."/>
            <person name="Clum A."/>
            <person name="Ohm R."/>
            <person name="Martin F."/>
            <person name="Silar P."/>
            <person name="Natvig D."/>
            <person name="Lalanne C."/>
            <person name="Gautier V."/>
            <person name="Ament-Velasquez S.L."/>
            <person name="Kruys A."/>
            <person name="Hutchinson M.I."/>
            <person name="Powell A.J."/>
            <person name="Barry K."/>
            <person name="Miller A.N."/>
            <person name="Grigoriev I.V."/>
            <person name="Debuchy R."/>
            <person name="Gladieux P."/>
            <person name="Thoren M.H."/>
            <person name="Johannesson H."/>
        </authorList>
    </citation>
    <scope>NUCLEOTIDE SEQUENCE</scope>
    <source>
        <strain evidence="1">CBS 990.96</strain>
    </source>
</reference>
<evidence type="ECO:0000313" key="1">
    <source>
        <dbReference type="EMBL" id="KAK4221403.1"/>
    </source>
</evidence>
<name>A0AAN6YLD9_9PEZI</name>
<accession>A0AAN6YLD9</accession>
<dbReference type="AlphaFoldDB" id="A0AAN6YLD9"/>
<evidence type="ECO:0000313" key="2">
    <source>
        <dbReference type="Proteomes" id="UP001301958"/>
    </source>
</evidence>
<keyword evidence="2" id="KW-1185">Reference proteome</keyword>
<dbReference type="Proteomes" id="UP001301958">
    <property type="component" value="Unassembled WGS sequence"/>
</dbReference>
<dbReference type="EMBL" id="MU865552">
    <property type="protein sequence ID" value="KAK4221403.1"/>
    <property type="molecule type" value="Genomic_DNA"/>
</dbReference>
<comment type="caution">
    <text evidence="1">The sequence shown here is derived from an EMBL/GenBank/DDBJ whole genome shotgun (WGS) entry which is preliminary data.</text>
</comment>
<organism evidence="1 2">
    <name type="scientific">Podospora fimiseda</name>
    <dbReference type="NCBI Taxonomy" id="252190"/>
    <lineage>
        <taxon>Eukaryota</taxon>
        <taxon>Fungi</taxon>
        <taxon>Dikarya</taxon>
        <taxon>Ascomycota</taxon>
        <taxon>Pezizomycotina</taxon>
        <taxon>Sordariomycetes</taxon>
        <taxon>Sordariomycetidae</taxon>
        <taxon>Sordariales</taxon>
        <taxon>Podosporaceae</taxon>
        <taxon>Podospora</taxon>
    </lineage>
</organism>
<gene>
    <name evidence="1" type="ORF">QBC38DRAFT_130763</name>
</gene>
<proteinExistence type="predicted"/>